<accession>A0ABU6H166</accession>
<evidence type="ECO:0000313" key="2">
    <source>
        <dbReference type="EMBL" id="MEC0244192.1"/>
    </source>
</evidence>
<feature type="domain" description="N-acetyltransferase" evidence="1">
    <location>
        <begin position="4"/>
        <end position="151"/>
    </location>
</feature>
<evidence type="ECO:0000259" key="1">
    <source>
        <dbReference type="PROSITE" id="PS51186"/>
    </source>
</evidence>
<dbReference type="InterPro" id="IPR000182">
    <property type="entry name" value="GNAT_dom"/>
</dbReference>
<reference evidence="2 3" key="1">
    <citation type="submission" date="2023-03" db="EMBL/GenBank/DDBJ databases">
        <title>Bacillus Genome Sequencing.</title>
        <authorList>
            <person name="Dunlap C."/>
        </authorList>
    </citation>
    <scope>NUCLEOTIDE SEQUENCE [LARGE SCALE GENOMIC DNA]</scope>
    <source>
        <strain evidence="2 3">BD-525</strain>
    </source>
</reference>
<dbReference type="Gene3D" id="3.40.630.30">
    <property type="match status" value="1"/>
</dbReference>
<dbReference type="RefSeq" id="WP_326091834.1">
    <property type="nucleotide sequence ID" value="NZ_JARLKZ010000036.1"/>
</dbReference>
<dbReference type="Proteomes" id="UP001344632">
    <property type="component" value="Unassembled WGS sequence"/>
</dbReference>
<dbReference type="InterPro" id="IPR050276">
    <property type="entry name" value="MshD_Acetyltransferase"/>
</dbReference>
<dbReference type="EMBL" id="JARLKZ010000036">
    <property type="protein sequence ID" value="MEC0244192.1"/>
    <property type="molecule type" value="Genomic_DNA"/>
</dbReference>
<dbReference type="PANTHER" id="PTHR43617">
    <property type="entry name" value="L-AMINO ACID N-ACETYLTRANSFERASE"/>
    <property type="match status" value="1"/>
</dbReference>
<protein>
    <submittedName>
        <fullName evidence="2">GNAT family N-acetyltransferase</fullName>
    </submittedName>
</protein>
<dbReference type="InterPro" id="IPR016181">
    <property type="entry name" value="Acyl_CoA_acyltransferase"/>
</dbReference>
<dbReference type="CDD" id="cd04301">
    <property type="entry name" value="NAT_SF"/>
    <property type="match status" value="1"/>
</dbReference>
<dbReference type="Pfam" id="PF00583">
    <property type="entry name" value="Acetyltransf_1"/>
    <property type="match status" value="1"/>
</dbReference>
<organism evidence="2 3">
    <name type="scientific">Paenibacillus dokdonensis</name>
    <dbReference type="NCBI Taxonomy" id="2567944"/>
    <lineage>
        <taxon>Bacteria</taxon>
        <taxon>Bacillati</taxon>
        <taxon>Bacillota</taxon>
        <taxon>Bacilli</taxon>
        <taxon>Bacillales</taxon>
        <taxon>Paenibacillaceae</taxon>
        <taxon>Paenibacillus</taxon>
    </lineage>
</organism>
<evidence type="ECO:0000313" key="3">
    <source>
        <dbReference type="Proteomes" id="UP001344632"/>
    </source>
</evidence>
<dbReference type="SUPFAM" id="SSF55729">
    <property type="entry name" value="Acyl-CoA N-acyltransferases (Nat)"/>
    <property type="match status" value="1"/>
</dbReference>
<dbReference type="PROSITE" id="PS51186">
    <property type="entry name" value="GNAT"/>
    <property type="match status" value="1"/>
</dbReference>
<dbReference type="PANTHER" id="PTHR43617:SF2">
    <property type="entry name" value="UPF0039 PROTEIN SLL0451"/>
    <property type="match status" value="1"/>
</dbReference>
<keyword evidence="3" id="KW-1185">Reference proteome</keyword>
<name>A0ABU6H166_9BACL</name>
<proteinExistence type="predicted"/>
<sequence length="160" mass="18234">MTSVYLKLITDDNMEECLQLKPREDQQRLVAPNSDSLEKAKREPSSRPYGIYADDTMVGFALFDEEVYPEDGYFWICRFMIDERYQGKGYGKAGLAAVLEQQKSHSDCVKIRISHVPENGVANRLYKGFGFIETGEVIGGETVLDYIISLNEYGLARFPR</sequence>
<gene>
    <name evidence="2" type="ORF">P4H66_30735</name>
</gene>
<comment type="caution">
    <text evidence="2">The sequence shown here is derived from an EMBL/GenBank/DDBJ whole genome shotgun (WGS) entry which is preliminary data.</text>
</comment>